<protein>
    <submittedName>
        <fullName evidence="2">Uncharacterized protein</fullName>
    </submittedName>
</protein>
<feature type="compositionally biased region" description="Low complexity" evidence="1">
    <location>
        <begin position="70"/>
        <end position="92"/>
    </location>
</feature>
<dbReference type="RefSeq" id="WP_186913587.1">
    <property type="nucleotide sequence ID" value="NZ_JACOFV010000016.1"/>
</dbReference>
<gene>
    <name evidence="2" type="ORF">H8K32_16170</name>
</gene>
<dbReference type="Proteomes" id="UP000634011">
    <property type="component" value="Unassembled WGS sequence"/>
</dbReference>
<proteinExistence type="predicted"/>
<comment type="caution">
    <text evidence="2">The sequence shown here is derived from an EMBL/GenBank/DDBJ whole genome shotgun (WGS) entry which is preliminary data.</text>
</comment>
<evidence type="ECO:0000313" key="3">
    <source>
        <dbReference type="Proteomes" id="UP000634011"/>
    </source>
</evidence>
<dbReference type="EMBL" id="JACOFV010000016">
    <property type="protein sequence ID" value="MBC3863644.1"/>
    <property type="molecule type" value="Genomic_DNA"/>
</dbReference>
<feature type="region of interest" description="Disordered" evidence="1">
    <location>
        <begin position="64"/>
        <end position="92"/>
    </location>
</feature>
<evidence type="ECO:0000313" key="2">
    <source>
        <dbReference type="EMBL" id="MBC3863644.1"/>
    </source>
</evidence>
<accession>A0A923HMI1</accession>
<name>A0A923HMI1_9BURK</name>
<organism evidence="2 3">
    <name type="scientific">Undibacterium jejuense</name>
    <dbReference type="NCBI Taxonomy" id="1344949"/>
    <lineage>
        <taxon>Bacteria</taxon>
        <taxon>Pseudomonadati</taxon>
        <taxon>Pseudomonadota</taxon>
        <taxon>Betaproteobacteria</taxon>
        <taxon>Burkholderiales</taxon>
        <taxon>Oxalobacteraceae</taxon>
        <taxon>Undibacterium</taxon>
    </lineage>
</organism>
<dbReference type="AlphaFoldDB" id="A0A923HMI1"/>
<sequence length="370" mass="38700">MIISSSQVAMQSVQHVRSQFSARQELRIFGGAANDVPDNSSLVQISDIGKAALATFNLANGNSGMDSGQTSSSPNYATNATNSSNATSSNNAYTSIDPKMQALIELLQEIFGQTIHLINPADFSHTDQATGTASTPTSTAQGGGAIYNAQTTLTQTTSTSFSAEGDIETSDHQKIHFDLNQSVQTIRQETQSVTIKSGSALKDPLVINFSGNSVQLGQQTFSFDLNNDGKKVTMPFIQGGGYLAYNPDDSGKITDKTQLFGPTTGNGFTQLQSLADSFGNNNGWIDQSNPAYSKLGVLIEGSNGKPQFMSLQQAGIGALYLGSVSTHTAIGDSSGNGGSSGELESSGIYLNNNGSVGSMQDVEVNVSLAK</sequence>
<reference evidence="2" key="1">
    <citation type="submission" date="2020-08" db="EMBL/GenBank/DDBJ databases">
        <title>Novel species isolated from subtropical streams in China.</title>
        <authorList>
            <person name="Lu H."/>
        </authorList>
    </citation>
    <scope>NUCLEOTIDE SEQUENCE</scope>
    <source>
        <strain evidence="2">KACC 12607</strain>
    </source>
</reference>
<keyword evidence="3" id="KW-1185">Reference proteome</keyword>
<evidence type="ECO:0000256" key="1">
    <source>
        <dbReference type="SAM" id="MobiDB-lite"/>
    </source>
</evidence>